<sequence>MSYTLWHIDGESLVKRRPRMEIVGKTFMLYDQQWRSEPVFFGDLIYHGKEGEAHVFGLEDGIKGRPKWRLGLKGEIPPELAGLLPETKKPAISNIGMLIIAFLCLGIIWFVAA</sequence>
<protein>
    <submittedName>
        <fullName evidence="2">Uncharacterized protein</fullName>
    </submittedName>
</protein>
<organism evidence="2">
    <name type="scientific">hydrothermal vent metagenome</name>
    <dbReference type="NCBI Taxonomy" id="652676"/>
    <lineage>
        <taxon>unclassified sequences</taxon>
        <taxon>metagenomes</taxon>
        <taxon>ecological metagenomes</taxon>
    </lineage>
</organism>
<evidence type="ECO:0000256" key="1">
    <source>
        <dbReference type="SAM" id="Phobius"/>
    </source>
</evidence>
<keyword evidence="1" id="KW-0472">Membrane</keyword>
<reference evidence="2" key="1">
    <citation type="submission" date="2018-06" db="EMBL/GenBank/DDBJ databases">
        <authorList>
            <person name="Zhirakovskaya E."/>
        </authorList>
    </citation>
    <scope>NUCLEOTIDE SEQUENCE</scope>
</reference>
<keyword evidence="1" id="KW-1133">Transmembrane helix</keyword>
<evidence type="ECO:0000313" key="2">
    <source>
        <dbReference type="EMBL" id="VAV95544.1"/>
    </source>
</evidence>
<proteinExistence type="predicted"/>
<gene>
    <name evidence="2" type="ORF">MNBD_ALPHA04-528</name>
</gene>
<keyword evidence="1" id="KW-0812">Transmembrane</keyword>
<name>A0A3B0RPQ2_9ZZZZ</name>
<accession>A0A3B0RPQ2</accession>
<feature type="transmembrane region" description="Helical" evidence="1">
    <location>
        <begin position="91"/>
        <end position="112"/>
    </location>
</feature>
<dbReference type="AlphaFoldDB" id="A0A3B0RPQ2"/>
<dbReference type="EMBL" id="UOEF01000212">
    <property type="protein sequence ID" value="VAV95544.1"/>
    <property type="molecule type" value="Genomic_DNA"/>
</dbReference>